<dbReference type="EMBL" id="LN736364">
    <property type="protein sequence ID" value="CEP62325.1"/>
    <property type="molecule type" value="Genomic_DNA"/>
</dbReference>
<accession>A0A0C7N2V1</accession>
<evidence type="ECO:0000256" key="3">
    <source>
        <dbReference type="SAM" id="SignalP"/>
    </source>
</evidence>
<dbReference type="SUPFAM" id="SSF50630">
    <property type="entry name" value="Acid proteases"/>
    <property type="match status" value="1"/>
</dbReference>
<evidence type="ECO:0000259" key="4">
    <source>
        <dbReference type="PROSITE" id="PS51767"/>
    </source>
</evidence>
<sequence>MGPFHTVLLSLLALRSWRFCLADDNGSSLASLMVNKDTTGLYYVNASVGTPEQFQMLRLDVAQPYTWFLSQQLKNSRLADDETDTQASTFYSSDNSSTAHPLFGSQIRSYDLIDRISFNATAYMDTVQLLAMNSLPASSSETSSNSSVAWRSNSSSLWFQNYAFFDATEVTYNLTQGALGLGGKINHPGSPLDSSQYNESFFFLDQMLNNDLISAASYSLWLGADTADPLGSLTDSLNNCGKIILGGVDRSLYTGDFVKFDTVPYLEKDSGASSRGYPIIPLNKVSVRSESGQVLNMTSDHFLEPVLLDSRYRYNYLPLSLIVQIAMQSNAYYVESLDRWLLACDVASLNASILFQFGNLIINVPLRDLMGPTYDFATNGSLHFSNSQPACELRLLPKTDIGLSILGGPFLKNVYMAAELDSYQIALAQASTLLRTTTSTTTVKSSTSSHATSSAQSANGSGQSPFEHRAALSTDNPSAIKSGTIPFATTNNYSSYDTLVLYASTAQPVDDNTLINQFTATISSDGVIFTGRSFYNTSYTTVPSLSTSGGPKHRNNAAKKQILNVQIPTPIQTYTTLIPLITIAIFALLA</sequence>
<dbReference type="PANTHER" id="PTHR47966">
    <property type="entry name" value="BETA-SITE APP-CLEAVING ENZYME, ISOFORM A-RELATED"/>
    <property type="match status" value="1"/>
</dbReference>
<dbReference type="Pfam" id="PF00026">
    <property type="entry name" value="Asp"/>
    <property type="match status" value="1"/>
</dbReference>
<feature type="signal peptide" evidence="3">
    <location>
        <begin position="1"/>
        <end position="22"/>
    </location>
</feature>
<keyword evidence="3" id="KW-0732">Signal</keyword>
<feature type="domain" description="Peptidase A1" evidence="4">
    <location>
        <begin position="42"/>
        <end position="428"/>
    </location>
</feature>
<dbReference type="PANTHER" id="PTHR47966:SF51">
    <property type="entry name" value="BETA-SITE APP-CLEAVING ENZYME, ISOFORM A-RELATED"/>
    <property type="match status" value="1"/>
</dbReference>
<organism evidence="5 6">
    <name type="scientific">Lachancea lanzarotensis</name>
    <dbReference type="NCBI Taxonomy" id="1245769"/>
    <lineage>
        <taxon>Eukaryota</taxon>
        <taxon>Fungi</taxon>
        <taxon>Dikarya</taxon>
        <taxon>Ascomycota</taxon>
        <taxon>Saccharomycotina</taxon>
        <taxon>Saccharomycetes</taxon>
        <taxon>Saccharomycetales</taxon>
        <taxon>Saccharomycetaceae</taxon>
        <taxon>Lachancea</taxon>
    </lineage>
</organism>
<dbReference type="HOGENOM" id="CLU_023427_0_0_1"/>
<dbReference type="PROSITE" id="PS51767">
    <property type="entry name" value="PEPTIDASE_A1"/>
    <property type="match status" value="1"/>
</dbReference>
<dbReference type="GO" id="GO:0006508">
    <property type="term" value="P:proteolysis"/>
    <property type="evidence" value="ECO:0007669"/>
    <property type="project" value="InterPro"/>
</dbReference>
<dbReference type="InterPro" id="IPR021109">
    <property type="entry name" value="Peptidase_aspartic_dom_sf"/>
</dbReference>
<feature type="compositionally biased region" description="Low complexity" evidence="2">
    <location>
        <begin position="444"/>
        <end position="464"/>
    </location>
</feature>
<dbReference type="InterPro" id="IPR001461">
    <property type="entry name" value="Aspartic_peptidase_A1"/>
</dbReference>
<dbReference type="InterPro" id="IPR033121">
    <property type="entry name" value="PEPTIDASE_A1"/>
</dbReference>
<dbReference type="Proteomes" id="UP000054304">
    <property type="component" value="Unassembled WGS sequence"/>
</dbReference>
<dbReference type="GeneID" id="34685790"/>
<dbReference type="STRING" id="1245769.A0A0C7N2V1"/>
<dbReference type="RefSeq" id="XP_022628551.1">
    <property type="nucleotide sequence ID" value="XM_022772204.1"/>
</dbReference>
<gene>
    <name evidence="5" type="ORF">LALA0_S05e03070g</name>
</gene>
<feature type="region of interest" description="Disordered" evidence="2">
    <location>
        <begin position="444"/>
        <end position="469"/>
    </location>
</feature>
<dbReference type="Gene3D" id="2.40.70.10">
    <property type="entry name" value="Acid Proteases"/>
    <property type="match status" value="2"/>
</dbReference>
<keyword evidence="6" id="KW-1185">Reference proteome</keyword>
<feature type="chain" id="PRO_5002203214" evidence="3">
    <location>
        <begin position="23"/>
        <end position="590"/>
    </location>
</feature>
<proteinExistence type="inferred from homology"/>
<dbReference type="PRINTS" id="PR00792">
    <property type="entry name" value="PEPSIN"/>
</dbReference>
<evidence type="ECO:0000313" key="5">
    <source>
        <dbReference type="EMBL" id="CEP62325.1"/>
    </source>
</evidence>
<reference evidence="5 6" key="1">
    <citation type="submission" date="2014-12" db="EMBL/GenBank/DDBJ databases">
        <authorList>
            <person name="Neuveglise Cecile"/>
        </authorList>
    </citation>
    <scope>NUCLEOTIDE SEQUENCE [LARGE SCALE GENOMIC DNA]</scope>
    <source>
        <strain evidence="5 6">CBS 12615</strain>
    </source>
</reference>
<dbReference type="OrthoDB" id="771136at2759"/>
<evidence type="ECO:0000256" key="1">
    <source>
        <dbReference type="ARBA" id="ARBA00007447"/>
    </source>
</evidence>
<comment type="similarity">
    <text evidence="1">Belongs to the peptidase A1 family.</text>
</comment>
<dbReference type="AlphaFoldDB" id="A0A0C7N2V1"/>
<protein>
    <submittedName>
        <fullName evidence="5">LALA0S05e03070g1_1</fullName>
    </submittedName>
</protein>
<evidence type="ECO:0000313" key="6">
    <source>
        <dbReference type="Proteomes" id="UP000054304"/>
    </source>
</evidence>
<evidence type="ECO:0000256" key="2">
    <source>
        <dbReference type="SAM" id="MobiDB-lite"/>
    </source>
</evidence>
<dbReference type="GO" id="GO:0004190">
    <property type="term" value="F:aspartic-type endopeptidase activity"/>
    <property type="evidence" value="ECO:0007669"/>
    <property type="project" value="InterPro"/>
</dbReference>
<name>A0A0C7N2V1_9SACH</name>